<reference evidence="2 3" key="1">
    <citation type="submission" date="2020-02" db="EMBL/GenBank/DDBJ databases">
        <title>Genomic and physiological characterization of two novel Nitrospinaceae genera.</title>
        <authorList>
            <person name="Mueller A.J."/>
            <person name="Jung M.-Y."/>
            <person name="Strachan C.R."/>
            <person name="Herbold C.W."/>
            <person name="Kirkegaard R.H."/>
            <person name="Daims H."/>
        </authorList>
    </citation>
    <scope>NUCLEOTIDE SEQUENCE [LARGE SCALE GENOMIC DNA]</scope>
    <source>
        <strain evidence="2">EB</strain>
    </source>
</reference>
<organism evidence="2 3">
    <name type="scientific">Candidatus Nitronauta litoralis</name>
    <dbReference type="NCBI Taxonomy" id="2705533"/>
    <lineage>
        <taxon>Bacteria</taxon>
        <taxon>Pseudomonadati</taxon>
        <taxon>Nitrospinota/Tectimicrobiota group</taxon>
        <taxon>Nitrospinota</taxon>
        <taxon>Nitrospinia</taxon>
        <taxon>Nitrospinales</taxon>
        <taxon>Nitrospinaceae</taxon>
        <taxon>Candidatus Nitronauta</taxon>
    </lineage>
</organism>
<sequence>MKLTRFWLPVLIALTLLTTPAWSMGDSLSPLETVKTLLNTIQKIENGDKLTDKQQTANKKNSEKAVTILDVELVSQKTLGKYWDKRTEQEQGKFVTILGELFEWVAFPNSAKFFSELKLEYGETKEKKGIATVPLTVTHKEEGEVQIDFVLKKNSQRWRVVDVVLDGVSMRSNLRTQFYKVLKKKNYPELVRRMLKKLEEAKG</sequence>
<dbReference type="Pfam" id="PF05494">
    <property type="entry name" value="MlaC"/>
    <property type="match status" value="1"/>
</dbReference>
<dbReference type="KEGG" id="nli:G3M70_02945"/>
<protein>
    <submittedName>
        <fullName evidence="2">ABC transporter substrate-binding protein</fullName>
    </submittedName>
</protein>
<dbReference type="PANTHER" id="PTHR36573:SF1">
    <property type="entry name" value="INTERMEMBRANE PHOSPHOLIPID TRANSPORT SYSTEM BINDING PROTEIN MLAC"/>
    <property type="match status" value="1"/>
</dbReference>
<evidence type="ECO:0000256" key="1">
    <source>
        <dbReference type="SAM" id="SignalP"/>
    </source>
</evidence>
<dbReference type="Proteomes" id="UP000594688">
    <property type="component" value="Chromosome"/>
</dbReference>
<feature type="signal peptide" evidence="1">
    <location>
        <begin position="1"/>
        <end position="23"/>
    </location>
</feature>
<dbReference type="AlphaFoldDB" id="A0A7T0BTW1"/>
<proteinExistence type="predicted"/>
<dbReference type="PANTHER" id="PTHR36573">
    <property type="entry name" value="INTERMEMBRANE PHOSPHOLIPID TRANSPORT SYSTEM BINDING PROTEIN MLAC"/>
    <property type="match status" value="1"/>
</dbReference>
<dbReference type="Gene3D" id="3.10.450.710">
    <property type="entry name" value="Tgt2/MlaC"/>
    <property type="match status" value="1"/>
</dbReference>
<dbReference type="InterPro" id="IPR042245">
    <property type="entry name" value="Tgt2/MlaC_sf"/>
</dbReference>
<gene>
    <name evidence="2" type="ORF">G3M70_02945</name>
</gene>
<accession>A0A7T0BTW1</accession>
<name>A0A7T0BTW1_9BACT</name>
<keyword evidence="1" id="KW-0732">Signal</keyword>
<feature type="chain" id="PRO_5032304915" evidence="1">
    <location>
        <begin position="24"/>
        <end position="203"/>
    </location>
</feature>
<evidence type="ECO:0000313" key="3">
    <source>
        <dbReference type="Proteomes" id="UP000594688"/>
    </source>
</evidence>
<dbReference type="EMBL" id="CP048685">
    <property type="protein sequence ID" value="QPJ60899.1"/>
    <property type="molecule type" value="Genomic_DNA"/>
</dbReference>
<dbReference type="InterPro" id="IPR008869">
    <property type="entry name" value="MlaC/ttg2D"/>
</dbReference>
<evidence type="ECO:0000313" key="2">
    <source>
        <dbReference type="EMBL" id="QPJ60899.1"/>
    </source>
</evidence>